<evidence type="ECO:0000256" key="1">
    <source>
        <dbReference type="SAM" id="MobiDB-lite"/>
    </source>
</evidence>
<feature type="region of interest" description="Disordered" evidence="1">
    <location>
        <begin position="28"/>
        <end position="60"/>
    </location>
</feature>
<accession>A0A840FY73</accession>
<comment type="caution">
    <text evidence="2">The sequence shown here is derived from an EMBL/GenBank/DDBJ whole genome shotgun (WGS) entry which is preliminary data.</text>
</comment>
<feature type="compositionally biased region" description="Pro residues" evidence="1">
    <location>
        <begin position="31"/>
        <end position="50"/>
    </location>
</feature>
<organism evidence="2 3">
    <name type="scientific">Rhodocyclus tenuis</name>
    <name type="common">Rhodospirillum tenue</name>
    <dbReference type="NCBI Taxonomy" id="1066"/>
    <lineage>
        <taxon>Bacteria</taxon>
        <taxon>Pseudomonadati</taxon>
        <taxon>Pseudomonadota</taxon>
        <taxon>Betaproteobacteria</taxon>
        <taxon>Rhodocyclales</taxon>
        <taxon>Rhodocyclaceae</taxon>
        <taxon>Rhodocyclus</taxon>
    </lineage>
</organism>
<sequence length="152" mass="16207">MDIDRATGALVLRADSLMQKRRSFIATPRPVVAPPANPAEPLAPPSPAVEPAPAGNEDDLPVLTEVIPPEATPAAMPAAAIEEALAHRLASELAQAVGERLEAELPALIDASFARIEGDLRRDLRAIAENALKDFLARRQQLPAHEEPPARD</sequence>
<dbReference type="Proteomes" id="UP000587070">
    <property type="component" value="Unassembled WGS sequence"/>
</dbReference>
<keyword evidence="3" id="KW-1185">Reference proteome</keyword>
<gene>
    <name evidence="2" type="ORF">GGD90_001147</name>
</gene>
<protein>
    <recommendedName>
        <fullName evidence="4">DUF2497 domain-containing protein</fullName>
    </recommendedName>
</protein>
<reference evidence="2 3" key="1">
    <citation type="submission" date="2020-08" db="EMBL/GenBank/DDBJ databases">
        <title>Genome sequencing of Purple Non-Sulfur Bacteria from various extreme environments.</title>
        <authorList>
            <person name="Mayer M."/>
        </authorList>
    </citation>
    <scope>NUCLEOTIDE SEQUENCE [LARGE SCALE GENOMIC DNA]</scope>
    <source>
        <strain evidence="2 3">2761</strain>
    </source>
</reference>
<dbReference type="EMBL" id="JACIGE010000003">
    <property type="protein sequence ID" value="MBB4246784.1"/>
    <property type="molecule type" value="Genomic_DNA"/>
</dbReference>
<evidence type="ECO:0000313" key="3">
    <source>
        <dbReference type="Proteomes" id="UP000587070"/>
    </source>
</evidence>
<dbReference type="AlphaFoldDB" id="A0A840FY73"/>
<evidence type="ECO:0008006" key="4">
    <source>
        <dbReference type="Google" id="ProtNLM"/>
    </source>
</evidence>
<proteinExistence type="predicted"/>
<dbReference type="RefSeq" id="WP_153115292.1">
    <property type="nucleotide sequence ID" value="NZ_JACIGE010000003.1"/>
</dbReference>
<evidence type="ECO:0000313" key="2">
    <source>
        <dbReference type="EMBL" id="MBB4246784.1"/>
    </source>
</evidence>
<name>A0A840FY73_RHOTE</name>